<feature type="compositionally biased region" description="Basic and acidic residues" evidence="1">
    <location>
        <begin position="12"/>
        <end position="21"/>
    </location>
</feature>
<organism evidence="3 4">
    <name type="scientific">Polistes dominula</name>
    <name type="common">European paper wasp</name>
    <name type="synonym">Vespa dominula</name>
    <dbReference type="NCBI Taxonomy" id="743375"/>
    <lineage>
        <taxon>Eukaryota</taxon>
        <taxon>Metazoa</taxon>
        <taxon>Ecdysozoa</taxon>
        <taxon>Arthropoda</taxon>
        <taxon>Hexapoda</taxon>
        <taxon>Insecta</taxon>
        <taxon>Pterygota</taxon>
        <taxon>Neoptera</taxon>
        <taxon>Endopterygota</taxon>
        <taxon>Hymenoptera</taxon>
        <taxon>Apocrita</taxon>
        <taxon>Aculeata</taxon>
        <taxon>Vespoidea</taxon>
        <taxon>Vespidae</taxon>
        <taxon>Polistinae</taxon>
        <taxon>Polistini</taxon>
        <taxon>Polistes</taxon>
    </lineage>
</organism>
<feature type="compositionally biased region" description="Polar residues" evidence="1">
    <location>
        <begin position="595"/>
        <end position="616"/>
    </location>
</feature>
<feature type="region of interest" description="Disordered" evidence="1">
    <location>
        <begin position="249"/>
        <end position="285"/>
    </location>
</feature>
<feature type="region of interest" description="Disordered" evidence="1">
    <location>
        <begin position="1073"/>
        <end position="1098"/>
    </location>
</feature>
<feature type="region of interest" description="Disordered" evidence="1">
    <location>
        <begin position="549"/>
        <end position="740"/>
    </location>
</feature>
<feature type="compositionally biased region" description="Polar residues" evidence="1">
    <location>
        <begin position="198"/>
        <end position="211"/>
    </location>
</feature>
<name>A0ABM1I6C0_POLDO</name>
<dbReference type="PANTHER" id="PTHR12776:SF1">
    <property type="entry name" value="KAZRIN"/>
    <property type="match status" value="1"/>
</dbReference>
<dbReference type="Proteomes" id="UP000694924">
    <property type="component" value="Unplaced"/>
</dbReference>
<feature type="domain" description="SAM" evidence="2">
    <location>
        <begin position="771"/>
        <end position="836"/>
    </location>
</feature>
<proteinExistence type="predicted"/>
<feature type="compositionally biased region" description="Polar residues" evidence="1">
    <location>
        <begin position="96"/>
        <end position="106"/>
    </location>
</feature>
<evidence type="ECO:0000313" key="4">
    <source>
        <dbReference type="RefSeq" id="XP_015175757.1"/>
    </source>
</evidence>
<keyword evidence="3" id="KW-1185">Reference proteome</keyword>
<dbReference type="InterPro" id="IPR059089">
    <property type="entry name" value="Kazrin_N"/>
</dbReference>
<feature type="compositionally biased region" description="Low complexity" evidence="1">
    <location>
        <begin position="721"/>
        <end position="737"/>
    </location>
</feature>
<evidence type="ECO:0000256" key="1">
    <source>
        <dbReference type="SAM" id="MobiDB-lite"/>
    </source>
</evidence>
<feature type="compositionally biased region" description="Polar residues" evidence="1">
    <location>
        <begin position="157"/>
        <end position="167"/>
    </location>
</feature>
<feature type="compositionally biased region" description="Low complexity" evidence="1">
    <location>
        <begin position="33"/>
        <end position="95"/>
    </location>
</feature>
<dbReference type="Gene3D" id="1.10.150.50">
    <property type="entry name" value="Transcription Factor, Ets-1"/>
    <property type="match status" value="3"/>
</dbReference>
<evidence type="ECO:0000259" key="2">
    <source>
        <dbReference type="PROSITE" id="PS50105"/>
    </source>
</evidence>
<feature type="compositionally biased region" description="Polar residues" evidence="1">
    <location>
        <begin position="691"/>
        <end position="702"/>
    </location>
</feature>
<dbReference type="PANTHER" id="PTHR12776">
    <property type="entry name" value="KAZRIN-RELATED"/>
    <property type="match status" value="1"/>
</dbReference>
<evidence type="ECO:0000313" key="3">
    <source>
        <dbReference type="Proteomes" id="UP000694924"/>
    </source>
</evidence>
<dbReference type="Pfam" id="PF25986">
    <property type="entry name" value="Kazrin"/>
    <property type="match status" value="1"/>
</dbReference>
<protein>
    <submittedName>
        <fullName evidence="4">Kazrin isoform X4</fullName>
    </submittedName>
</protein>
<dbReference type="Pfam" id="PF00536">
    <property type="entry name" value="SAM_1"/>
    <property type="match status" value="2"/>
</dbReference>
<gene>
    <name evidence="4" type="primary">LOC107066022</name>
</gene>
<dbReference type="RefSeq" id="XP_015175757.1">
    <property type="nucleotide sequence ID" value="XM_015320271.1"/>
</dbReference>
<feature type="region of interest" description="Disordered" evidence="1">
    <location>
        <begin position="1"/>
        <end position="215"/>
    </location>
</feature>
<dbReference type="GeneID" id="107066022"/>
<feature type="domain" description="SAM" evidence="2">
    <location>
        <begin position="854"/>
        <end position="912"/>
    </location>
</feature>
<feature type="region of interest" description="Disordered" evidence="1">
    <location>
        <begin position="421"/>
        <end position="442"/>
    </location>
</feature>
<dbReference type="InterPro" id="IPR013761">
    <property type="entry name" value="SAM/pointed_sf"/>
</dbReference>
<dbReference type="SMART" id="SM00454">
    <property type="entry name" value="SAM"/>
    <property type="match status" value="3"/>
</dbReference>
<feature type="compositionally biased region" description="Basic and acidic residues" evidence="1">
    <location>
        <begin position="135"/>
        <end position="156"/>
    </location>
</feature>
<dbReference type="InterPro" id="IPR037614">
    <property type="entry name" value="Kazrin"/>
</dbReference>
<feature type="compositionally biased region" description="Low complexity" evidence="1">
    <location>
        <begin position="1073"/>
        <end position="1092"/>
    </location>
</feature>
<dbReference type="Pfam" id="PF07647">
    <property type="entry name" value="SAM_2"/>
    <property type="match status" value="1"/>
</dbReference>
<dbReference type="SUPFAM" id="SSF47769">
    <property type="entry name" value="SAM/Pointed domain"/>
    <property type="match status" value="2"/>
</dbReference>
<reference evidence="4" key="1">
    <citation type="submission" date="2025-08" db="UniProtKB">
        <authorList>
            <consortium name="RefSeq"/>
        </authorList>
    </citation>
    <scope>IDENTIFICATION</scope>
    <source>
        <tissue evidence="4">Whole body</tissue>
    </source>
</reference>
<dbReference type="InterPro" id="IPR037616">
    <property type="entry name" value="Kazrin_SAM_rpt_3"/>
</dbReference>
<accession>A0ABM1I6C0</accession>
<sequence length="1143" mass="122817">MVEENAGTGARLDGELQRGRGENAILRGESRDVVASTSSSSGTVTTATATAAALNNNGGTTSNSNLANIGGISSNNNASSPASAAAASSGIGNPNLCQEANESQTHTQEDGKRLSANSSPIEKRSSASDKSVSPIDKKNSPIDRKDRSSPIDRKSSPVETRNSSPCRSPSEKTRRSYALNRDKTRLGESGRNLDSRSRSASPDRGSSNRTSFLHRGCSDLSGVERLRISTNPDSLRSRRFCRVTTDPETDVRKDIVDNDVRPEEDNEPPDPAPGSRPASPANSLGICNESVLDSRLTIIHGSGSSGAAVELASARRLRLENERLVAEVARLRRLLLSGAARGEVGAEDTALEEEARFVALEMELQHTKETLQALKADRKRLKAEKFDLLNQMKALYGTLEDKERELRDFIRNYEQRMRENEATLGRFQQQDGGISSEERERERERERWSLLRAARDEADRSLSLAASLADKEVALSHARATIKELQRQLMGGGGGGGGCLSDQESLVSFPRGTVNGVATPGAGSNSGVGVGVGGGSGIIPHINSQPPIGTTELGVASNMSGGGTGAISSGGQAGDRGSCSADSGVRGSSDRESGGATSIGGNLSDSTTDGTPTITIEGSGPDMDNISVVSSVAPPHMYQSTTPKDCSPTLSPLNAFSRSTDNTSLSRSVEQLSSPLEPEPRRSKQVPTVAAPTTHSRSSATRGGTWGSISRVFARSRNRKSANTSSGGSGANESSEGFDPYRAWSSPLTEESYAEKLRLLREAASVPMERWRAPTVLAWLEVALGMPQYGPRCAENIKSGKVLLELSDAELEAGLGVTHPLHRKKLRLAIEEHRHPNLVRYPCIAQLGHTWVSSEWLPDLGLAQYSESFATNMVDARMLDHLNKKELEKLLGVSRKFHQHSIGHGIHLLRMLNYDRQALAVRRHQCEQVDTDPLVWTNQRFIRWARNIDLTEYAENLKDSGVHGAIVVLEQSFSGDTMATALGIPPAKHMIRRHLSAELEALVLPARSQLDVVPKGSTVRGRQMSTMSAGGSLNRGSRAALHQHHQTSLSALHMTANHVGTVDRRRSSLRGSLSRAFGLRPKSEKASPSSSSDTGSLASQCQYMNSVRSNSPAPEITVGKKHRRVKSIGDIEYITNVAVNTAV</sequence>
<feature type="compositionally biased region" description="Basic and acidic residues" evidence="1">
    <location>
        <begin position="249"/>
        <end position="263"/>
    </location>
</feature>
<feature type="compositionally biased region" description="Polar residues" evidence="1">
    <location>
        <begin position="638"/>
        <end position="674"/>
    </location>
</feature>
<feature type="compositionally biased region" description="Basic and acidic residues" evidence="1">
    <location>
        <begin position="169"/>
        <end position="197"/>
    </location>
</feature>
<dbReference type="InterPro" id="IPR001660">
    <property type="entry name" value="SAM"/>
</dbReference>
<dbReference type="PROSITE" id="PS50105">
    <property type="entry name" value="SAM_DOMAIN"/>
    <property type="match status" value="2"/>
</dbReference>
<dbReference type="CDD" id="cd09570">
    <property type="entry name" value="SAM_kazrin_repeat3"/>
    <property type="match status" value="1"/>
</dbReference>